<dbReference type="InterPro" id="IPR057326">
    <property type="entry name" value="KR_dom"/>
</dbReference>
<dbReference type="PANTHER" id="PTHR24321:SF8">
    <property type="entry name" value="ESTRADIOL 17-BETA-DEHYDROGENASE 8-RELATED"/>
    <property type="match status" value="1"/>
</dbReference>
<reference evidence="6" key="1">
    <citation type="submission" date="2016-10" db="EMBL/GenBank/DDBJ databases">
        <authorList>
            <person name="Varghese N."/>
            <person name="Submissions S."/>
        </authorList>
    </citation>
    <scope>NUCLEOTIDE SEQUENCE [LARGE SCALE GENOMIC DNA]</scope>
    <source>
        <strain evidence="6">DSM 40318</strain>
    </source>
</reference>
<evidence type="ECO:0000259" key="4">
    <source>
        <dbReference type="SMART" id="SM00822"/>
    </source>
</evidence>
<accession>A0A1H4KGI5</accession>
<name>A0A1H4KGI5_STRMJ</name>
<dbReference type="InterPro" id="IPR036291">
    <property type="entry name" value="NAD(P)-bd_dom_sf"/>
</dbReference>
<organism evidence="5 6">
    <name type="scientific">Streptomyces melanosporofaciens</name>
    <dbReference type="NCBI Taxonomy" id="67327"/>
    <lineage>
        <taxon>Bacteria</taxon>
        <taxon>Bacillati</taxon>
        <taxon>Actinomycetota</taxon>
        <taxon>Actinomycetes</taxon>
        <taxon>Kitasatosporales</taxon>
        <taxon>Streptomycetaceae</taxon>
        <taxon>Streptomyces</taxon>
        <taxon>Streptomyces violaceusniger group</taxon>
    </lineage>
</organism>
<dbReference type="FunFam" id="3.40.50.720:FF:000084">
    <property type="entry name" value="Short-chain dehydrogenase reductase"/>
    <property type="match status" value="1"/>
</dbReference>
<evidence type="ECO:0000256" key="3">
    <source>
        <dbReference type="ARBA" id="ARBA00023027"/>
    </source>
</evidence>
<feature type="domain" description="Ketoreductase" evidence="4">
    <location>
        <begin position="14"/>
        <end position="185"/>
    </location>
</feature>
<comment type="similarity">
    <text evidence="1">Belongs to the short-chain dehydrogenases/reductases (SDR) family.</text>
</comment>
<evidence type="ECO:0000256" key="1">
    <source>
        <dbReference type="ARBA" id="ARBA00006484"/>
    </source>
</evidence>
<dbReference type="PROSITE" id="PS00061">
    <property type="entry name" value="ADH_SHORT"/>
    <property type="match status" value="1"/>
</dbReference>
<sequence length="256" mass="26425">MMSERAHHIDPEQTRVLITGATSGVGEATAKLFAARGAAAVALLGRRPEELSRVADEIGDHAHTFRADVSDSVSATDAVRAAVEELGGLDVVVNAAGIARAASLEELDDRSWREVIDTNLSGTFYVSREAGLHMRAAGRGAIVNVASDLATMGVAGLAHYSAAKAGVVGLSRALAIELAPTVRVNVVSPGPVDTPMLRGGLDASAPEASLREKEATVPLKRLAHPDEIARAIWFLAIDGTFATGTSMALDGGTTAA</sequence>
<dbReference type="Gene3D" id="3.40.50.720">
    <property type="entry name" value="NAD(P)-binding Rossmann-like Domain"/>
    <property type="match status" value="1"/>
</dbReference>
<evidence type="ECO:0000256" key="2">
    <source>
        <dbReference type="ARBA" id="ARBA00023002"/>
    </source>
</evidence>
<dbReference type="PANTHER" id="PTHR24321">
    <property type="entry name" value="DEHYDROGENASES, SHORT CHAIN"/>
    <property type="match status" value="1"/>
</dbReference>
<dbReference type="SMART" id="SM00822">
    <property type="entry name" value="PKS_KR"/>
    <property type="match status" value="1"/>
</dbReference>
<proteinExistence type="inferred from homology"/>
<dbReference type="GO" id="GO:0016491">
    <property type="term" value="F:oxidoreductase activity"/>
    <property type="evidence" value="ECO:0007669"/>
    <property type="project" value="UniProtKB-KW"/>
</dbReference>
<dbReference type="AlphaFoldDB" id="A0A1H4KGI5"/>
<dbReference type="Pfam" id="PF13561">
    <property type="entry name" value="adh_short_C2"/>
    <property type="match status" value="1"/>
</dbReference>
<keyword evidence="3" id="KW-0520">NAD</keyword>
<dbReference type="SUPFAM" id="SSF51735">
    <property type="entry name" value="NAD(P)-binding Rossmann-fold domains"/>
    <property type="match status" value="1"/>
</dbReference>
<keyword evidence="6" id="KW-1185">Reference proteome</keyword>
<evidence type="ECO:0000313" key="6">
    <source>
        <dbReference type="Proteomes" id="UP000198609"/>
    </source>
</evidence>
<gene>
    <name evidence="5" type="ORF">SAMN04490356_0705</name>
</gene>
<dbReference type="PRINTS" id="PR00080">
    <property type="entry name" value="SDRFAMILY"/>
</dbReference>
<evidence type="ECO:0000313" key="5">
    <source>
        <dbReference type="EMBL" id="SEB57659.1"/>
    </source>
</evidence>
<dbReference type="InterPro" id="IPR020904">
    <property type="entry name" value="Sc_DH/Rdtase_CS"/>
</dbReference>
<dbReference type="InterPro" id="IPR002347">
    <property type="entry name" value="SDR_fam"/>
</dbReference>
<dbReference type="PRINTS" id="PR00081">
    <property type="entry name" value="GDHRDH"/>
</dbReference>
<dbReference type="RefSeq" id="WP_208905517.1">
    <property type="nucleotide sequence ID" value="NZ_FNST01000002.1"/>
</dbReference>
<dbReference type="EMBL" id="FNST01000002">
    <property type="protein sequence ID" value="SEB57659.1"/>
    <property type="molecule type" value="Genomic_DNA"/>
</dbReference>
<dbReference type="Proteomes" id="UP000198609">
    <property type="component" value="Unassembled WGS sequence"/>
</dbReference>
<dbReference type="CDD" id="cd05233">
    <property type="entry name" value="SDR_c"/>
    <property type="match status" value="1"/>
</dbReference>
<keyword evidence="2" id="KW-0560">Oxidoreductase</keyword>
<protein>
    <submittedName>
        <fullName evidence="5">NADP-dependent 3-hydroxy acid dehydrogenase YdfG</fullName>
    </submittedName>
</protein>